<evidence type="ECO:0000313" key="1">
    <source>
        <dbReference type="EMBL" id="EJT99565.1"/>
    </source>
</evidence>
<dbReference type="PANTHER" id="PTHR37827">
    <property type="entry name" value="TUDOR DOMAIN-CONTAINING PROTEIN"/>
    <property type="match status" value="1"/>
</dbReference>
<name>M5FR63_DACPD</name>
<dbReference type="AlphaFoldDB" id="M5FR63"/>
<protein>
    <recommendedName>
        <fullName evidence="3">HNH domain-containing protein</fullName>
    </recommendedName>
</protein>
<dbReference type="PANTHER" id="PTHR37827:SF1">
    <property type="entry name" value="HNH DOMAIN-CONTAINING PROTEIN"/>
    <property type="match status" value="1"/>
</dbReference>
<evidence type="ECO:0000313" key="2">
    <source>
        <dbReference type="Proteomes" id="UP000030653"/>
    </source>
</evidence>
<sequence length="233" mass="26101">MPARTSDDDTNDDADDDRGMNWETLRSVLILHLSTSRPHLKQDIDIDEEVDGENVDYLITSLQEEGVALVPKDGELTLSEPEAHPFRNVLSPLLEELFGIQNGEVTFFCSCVIDAYLFSTRSVQADEASPTQRKPATCELCARPMPLTAHHLYPRSEHSKLLKRTQLSKAQLQQTLAFLCRPCHSAVHKMLDAPTLAREYASVERLIAHEGLARWAAWAGKQRVVGKGLRTAR</sequence>
<dbReference type="OrthoDB" id="4850648at2759"/>
<keyword evidence="2" id="KW-1185">Reference proteome</keyword>
<dbReference type="EMBL" id="JH795869">
    <property type="protein sequence ID" value="EJT99565.1"/>
    <property type="molecule type" value="Genomic_DNA"/>
</dbReference>
<organism evidence="1 2">
    <name type="scientific">Dacryopinax primogenitus (strain DJM 731)</name>
    <name type="common">Brown rot fungus</name>
    <dbReference type="NCBI Taxonomy" id="1858805"/>
    <lineage>
        <taxon>Eukaryota</taxon>
        <taxon>Fungi</taxon>
        <taxon>Dikarya</taxon>
        <taxon>Basidiomycota</taxon>
        <taxon>Agaricomycotina</taxon>
        <taxon>Dacrymycetes</taxon>
        <taxon>Dacrymycetales</taxon>
        <taxon>Dacrymycetaceae</taxon>
        <taxon>Dacryopinax</taxon>
    </lineage>
</organism>
<proteinExistence type="predicted"/>
<dbReference type="GeneID" id="63685517"/>
<dbReference type="STRING" id="1858805.M5FR63"/>
<dbReference type="HOGENOM" id="CLU_074184_1_0_1"/>
<dbReference type="Proteomes" id="UP000030653">
    <property type="component" value="Unassembled WGS sequence"/>
</dbReference>
<reference evidence="1 2" key="1">
    <citation type="journal article" date="2012" name="Science">
        <title>The Paleozoic origin of enzymatic lignin decomposition reconstructed from 31 fungal genomes.</title>
        <authorList>
            <person name="Floudas D."/>
            <person name="Binder M."/>
            <person name="Riley R."/>
            <person name="Barry K."/>
            <person name="Blanchette R.A."/>
            <person name="Henrissat B."/>
            <person name="Martinez A.T."/>
            <person name="Otillar R."/>
            <person name="Spatafora J.W."/>
            <person name="Yadav J.S."/>
            <person name="Aerts A."/>
            <person name="Benoit I."/>
            <person name="Boyd A."/>
            <person name="Carlson A."/>
            <person name="Copeland A."/>
            <person name="Coutinho P.M."/>
            <person name="de Vries R.P."/>
            <person name="Ferreira P."/>
            <person name="Findley K."/>
            <person name="Foster B."/>
            <person name="Gaskell J."/>
            <person name="Glotzer D."/>
            <person name="Gorecki P."/>
            <person name="Heitman J."/>
            <person name="Hesse C."/>
            <person name="Hori C."/>
            <person name="Igarashi K."/>
            <person name="Jurgens J.A."/>
            <person name="Kallen N."/>
            <person name="Kersten P."/>
            <person name="Kohler A."/>
            <person name="Kuees U."/>
            <person name="Kumar T.K.A."/>
            <person name="Kuo A."/>
            <person name="LaButti K."/>
            <person name="Larrondo L.F."/>
            <person name="Lindquist E."/>
            <person name="Ling A."/>
            <person name="Lombard V."/>
            <person name="Lucas S."/>
            <person name="Lundell T."/>
            <person name="Martin R."/>
            <person name="McLaughlin D.J."/>
            <person name="Morgenstern I."/>
            <person name="Morin E."/>
            <person name="Murat C."/>
            <person name="Nagy L.G."/>
            <person name="Nolan M."/>
            <person name="Ohm R.A."/>
            <person name="Patyshakuliyeva A."/>
            <person name="Rokas A."/>
            <person name="Ruiz-Duenas F.J."/>
            <person name="Sabat G."/>
            <person name="Salamov A."/>
            <person name="Samejima M."/>
            <person name="Schmutz J."/>
            <person name="Slot J.C."/>
            <person name="St John F."/>
            <person name="Stenlid J."/>
            <person name="Sun H."/>
            <person name="Sun S."/>
            <person name="Syed K."/>
            <person name="Tsang A."/>
            <person name="Wiebenga A."/>
            <person name="Young D."/>
            <person name="Pisabarro A."/>
            <person name="Eastwood D.C."/>
            <person name="Martin F."/>
            <person name="Cullen D."/>
            <person name="Grigoriev I.V."/>
            <person name="Hibbett D.S."/>
        </authorList>
    </citation>
    <scope>NUCLEOTIDE SEQUENCE [LARGE SCALE GENOMIC DNA]</scope>
    <source>
        <strain evidence="1 2">DJM-731 SS1</strain>
    </source>
</reference>
<dbReference type="RefSeq" id="XP_040626463.1">
    <property type="nucleotide sequence ID" value="XM_040770455.1"/>
</dbReference>
<accession>M5FR63</accession>
<evidence type="ECO:0008006" key="3">
    <source>
        <dbReference type="Google" id="ProtNLM"/>
    </source>
</evidence>
<gene>
    <name evidence="1" type="ORF">DACRYDRAFT_117778</name>
</gene>